<evidence type="ECO:0000313" key="4">
    <source>
        <dbReference type="Proteomes" id="UP001596004"/>
    </source>
</evidence>
<dbReference type="EC" id="3.4.-.-" evidence="3"/>
<accession>A0ABV9CBP6</accession>
<dbReference type="PANTHER" id="PTHR21666:SF270">
    <property type="entry name" value="MUREIN HYDROLASE ACTIVATOR ENVC"/>
    <property type="match status" value="1"/>
</dbReference>
<dbReference type="GO" id="GO:0016787">
    <property type="term" value="F:hydrolase activity"/>
    <property type="evidence" value="ECO:0007669"/>
    <property type="project" value="UniProtKB-KW"/>
</dbReference>
<proteinExistence type="predicted"/>
<name>A0ABV9CBP6_9ACTN</name>
<evidence type="ECO:0000256" key="1">
    <source>
        <dbReference type="SAM" id="SignalP"/>
    </source>
</evidence>
<evidence type="ECO:0000259" key="2">
    <source>
        <dbReference type="Pfam" id="PF01551"/>
    </source>
</evidence>
<dbReference type="RefSeq" id="WP_380837482.1">
    <property type="nucleotide sequence ID" value="NZ_JBHSFP010000002.1"/>
</dbReference>
<keyword evidence="4" id="KW-1185">Reference proteome</keyword>
<dbReference type="Gene3D" id="2.70.70.10">
    <property type="entry name" value="Glucose Permease (Domain IIA)"/>
    <property type="match status" value="1"/>
</dbReference>
<dbReference type="InterPro" id="IPR016047">
    <property type="entry name" value="M23ase_b-sheet_dom"/>
</dbReference>
<feature type="chain" id="PRO_5046831493" evidence="1">
    <location>
        <begin position="19"/>
        <end position="292"/>
    </location>
</feature>
<feature type="signal peptide" evidence="1">
    <location>
        <begin position="1"/>
        <end position="18"/>
    </location>
</feature>
<keyword evidence="3" id="KW-0378">Hydrolase</keyword>
<keyword evidence="1" id="KW-0732">Signal</keyword>
<dbReference type="CDD" id="cd12797">
    <property type="entry name" value="M23_peptidase"/>
    <property type="match status" value="1"/>
</dbReference>
<feature type="domain" description="M23ase beta-sheet core" evidence="2">
    <location>
        <begin position="63"/>
        <end position="145"/>
    </location>
</feature>
<dbReference type="PANTHER" id="PTHR21666">
    <property type="entry name" value="PEPTIDASE-RELATED"/>
    <property type="match status" value="1"/>
</dbReference>
<organism evidence="3 4">
    <name type="scientific">Sphaerisporangium dianthi</name>
    <dbReference type="NCBI Taxonomy" id="1436120"/>
    <lineage>
        <taxon>Bacteria</taxon>
        <taxon>Bacillati</taxon>
        <taxon>Actinomycetota</taxon>
        <taxon>Actinomycetes</taxon>
        <taxon>Streptosporangiales</taxon>
        <taxon>Streptosporangiaceae</taxon>
        <taxon>Sphaerisporangium</taxon>
    </lineage>
</organism>
<dbReference type="SUPFAM" id="SSF51261">
    <property type="entry name" value="Duplicated hybrid motif"/>
    <property type="match status" value="1"/>
</dbReference>
<dbReference type="InterPro" id="IPR050570">
    <property type="entry name" value="Cell_wall_metabolism_enzyme"/>
</dbReference>
<evidence type="ECO:0000313" key="3">
    <source>
        <dbReference type="EMBL" id="MFC4530100.1"/>
    </source>
</evidence>
<dbReference type="Proteomes" id="UP001596004">
    <property type="component" value="Unassembled WGS sequence"/>
</dbReference>
<dbReference type="EMBL" id="JBHSFP010000002">
    <property type="protein sequence ID" value="MFC4530100.1"/>
    <property type="molecule type" value="Genomic_DNA"/>
</dbReference>
<comment type="caution">
    <text evidence="3">The sequence shown here is derived from an EMBL/GenBank/DDBJ whole genome shotgun (WGS) entry which is preliminary data.</text>
</comment>
<dbReference type="Pfam" id="PF01551">
    <property type="entry name" value="Peptidase_M23"/>
    <property type="match status" value="1"/>
</dbReference>
<sequence length="292" mass="29654">MSVCGSLAALTGSAAANAAVSAAGPTFQLPFPCGETWVGSSGSFAHTGNEIDFNGSAGDGDRDKGRTVVAAAAGTVVISAYQTGNGFGNLVKIRHSDGSTTLYAHLSSRSVSQGAGVAQGQKIGAVGNSSAKYKLVSHLHYEQRSASGGIVRASFNGATFKYPGQSVTSRNCGGGTAQRRSAPSGSNPYTAAKVCGSGFKQVDSASLGSQGRVVLMYSSATGQNCVTTLRDSGSGKASASAYLQVRGKARQTDAGRYQYYAGPVRAKAARTCVKWGGSIGTAKYDSPFEHCG</sequence>
<gene>
    <name evidence="3" type="ORF">ACFO60_04935</name>
</gene>
<protein>
    <submittedName>
        <fullName evidence="3">M23 family metallopeptidase</fullName>
        <ecNumber evidence="3">3.4.-.-</ecNumber>
    </submittedName>
</protein>
<reference evidence="4" key="1">
    <citation type="journal article" date="2019" name="Int. J. Syst. Evol. Microbiol.">
        <title>The Global Catalogue of Microorganisms (GCM) 10K type strain sequencing project: providing services to taxonomists for standard genome sequencing and annotation.</title>
        <authorList>
            <consortium name="The Broad Institute Genomics Platform"/>
            <consortium name="The Broad Institute Genome Sequencing Center for Infectious Disease"/>
            <person name="Wu L."/>
            <person name="Ma J."/>
        </authorList>
    </citation>
    <scope>NUCLEOTIDE SEQUENCE [LARGE SCALE GENOMIC DNA]</scope>
    <source>
        <strain evidence="4">CGMCC 4.7132</strain>
    </source>
</reference>
<dbReference type="InterPro" id="IPR011055">
    <property type="entry name" value="Dup_hybrid_motif"/>
</dbReference>